<gene>
    <name evidence="2" type="ORF">BC008_38830</name>
</gene>
<dbReference type="EMBL" id="LMTZ01000140">
    <property type="protein sequence ID" value="KST63245.1"/>
    <property type="molecule type" value="Genomic_DNA"/>
</dbReference>
<evidence type="ECO:0000313" key="2">
    <source>
        <dbReference type="EMBL" id="KST63245.1"/>
    </source>
</evidence>
<feature type="chain" id="PRO_5006890074" evidence="1">
    <location>
        <begin position="25"/>
        <end position="114"/>
    </location>
</feature>
<reference evidence="2 3" key="1">
    <citation type="journal article" date="2015" name="Genome Announc.">
        <title>Draft Genome of the Euendolithic (true boring) Cyanobacterium Mastigocoleus testarum strain BC008.</title>
        <authorList>
            <person name="Guida B.S."/>
            <person name="Garcia-Pichel F."/>
        </authorList>
    </citation>
    <scope>NUCLEOTIDE SEQUENCE [LARGE SCALE GENOMIC DNA]</scope>
    <source>
        <strain evidence="2 3">BC008</strain>
    </source>
</reference>
<evidence type="ECO:0000256" key="1">
    <source>
        <dbReference type="SAM" id="SignalP"/>
    </source>
</evidence>
<dbReference type="OrthoDB" id="514474at2"/>
<evidence type="ECO:0000313" key="3">
    <source>
        <dbReference type="Proteomes" id="UP000053372"/>
    </source>
</evidence>
<dbReference type="RefSeq" id="WP_027842661.1">
    <property type="nucleotide sequence ID" value="NZ_LMTZ01000140.1"/>
</dbReference>
<proteinExistence type="predicted"/>
<keyword evidence="1" id="KW-0732">Signal</keyword>
<comment type="caution">
    <text evidence="2">The sequence shown here is derived from an EMBL/GenBank/DDBJ whole genome shotgun (WGS) entry which is preliminary data.</text>
</comment>
<protein>
    <submittedName>
        <fullName evidence="2">Uncharacterized protein</fullName>
    </submittedName>
</protein>
<keyword evidence="3" id="KW-1185">Reference proteome</keyword>
<accession>A0A0V7ZFJ0</accession>
<sequence length="114" mass="12550">MPRLLFATIGTLLFATTAIQPALANENVVASKVGQNQVVKNVTPFNLVIFAYRGQLKGVSGYHSLLNSIAFKEVTGKDLVQRGIDNGRLSPETINNSDYIRAVEYKLQDLLRKS</sequence>
<dbReference type="AlphaFoldDB" id="A0A0V7ZFJ0"/>
<dbReference type="Proteomes" id="UP000053372">
    <property type="component" value="Unassembled WGS sequence"/>
</dbReference>
<organism evidence="2 3">
    <name type="scientific">Mastigocoleus testarum BC008</name>
    <dbReference type="NCBI Taxonomy" id="371196"/>
    <lineage>
        <taxon>Bacteria</taxon>
        <taxon>Bacillati</taxon>
        <taxon>Cyanobacteriota</taxon>
        <taxon>Cyanophyceae</taxon>
        <taxon>Nostocales</taxon>
        <taxon>Hapalosiphonaceae</taxon>
        <taxon>Mastigocoleus</taxon>
    </lineage>
</organism>
<name>A0A0V7ZFJ0_9CYAN</name>
<feature type="signal peptide" evidence="1">
    <location>
        <begin position="1"/>
        <end position="24"/>
    </location>
</feature>